<protein>
    <submittedName>
        <fullName evidence="6">GFA family protein</fullName>
    </submittedName>
</protein>
<evidence type="ECO:0000259" key="5">
    <source>
        <dbReference type="PROSITE" id="PS51891"/>
    </source>
</evidence>
<dbReference type="Gene3D" id="3.90.1590.10">
    <property type="entry name" value="glutathione-dependent formaldehyde- activating enzyme (gfa)"/>
    <property type="match status" value="1"/>
</dbReference>
<gene>
    <name evidence="6" type="ORF">GRI40_01005</name>
</gene>
<keyword evidence="2" id="KW-0479">Metal-binding</keyword>
<keyword evidence="7" id="KW-1185">Reference proteome</keyword>
<reference evidence="6 7" key="1">
    <citation type="submission" date="2019-12" db="EMBL/GenBank/DDBJ databases">
        <title>Genomic-based taxomic classification of the family Erythrobacteraceae.</title>
        <authorList>
            <person name="Xu L."/>
        </authorList>
    </citation>
    <scope>NUCLEOTIDE SEQUENCE [LARGE SCALE GENOMIC DNA]</scope>
    <source>
        <strain evidence="6 7">100921-2</strain>
    </source>
</reference>
<comment type="similarity">
    <text evidence="1">Belongs to the Gfa family.</text>
</comment>
<dbReference type="PANTHER" id="PTHR33337:SF40">
    <property type="entry name" value="CENP-V_GFA DOMAIN-CONTAINING PROTEIN-RELATED"/>
    <property type="match status" value="1"/>
</dbReference>
<dbReference type="InterPro" id="IPR011057">
    <property type="entry name" value="Mss4-like_sf"/>
</dbReference>
<dbReference type="AlphaFoldDB" id="A0A6I4T9F5"/>
<dbReference type="EMBL" id="WTZA01000001">
    <property type="protein sequence ID" value="MXO73802.1"/>
    <property type="molecule type" value="Genomic_DNA"/>
</dbReference>
<dbReference type="InterPro" id="IPR006913">
    <property type="entry name" value="CENP-V/GFA"/>
</dbReference>
<feature type="domain" description="CENP-V/GFA" evidence="5">
    <location>
        <begin position="2"/>
        <end position="107"/>
    </location>
</feature>
<evidence type="ECO:0000313" key="6">
    <source>
        <dbReference type="EMBL" id="MXO73802.1"/>
    </source>
</evidence>
<evidence type="ECO:0000256" key="1">
    <source>
        <dbReference type="ARBA" id="ARBA00005495"/>
    </source>
</evidence>
<dbReference type="Pfam" id="PF04828">
    <property type="entry name" value="GFA"/>
    <property type="match status" value="1"/>
</dbReference>
<dbReference type="PANTHER" id="PTHR33337">
    <property type="entry name" value="GFA DOMAIN-CONTAINING PROTEIN"/>
    <property type="match status" value="1"/>
</dbReference>
<keyword evidence="3" id="KW-0862">Zinc</keyword>
<dbReference type="GO" id="GO:0046872">
    <property type="term" value="F:metal ion binding"/>
    <property type="evidence" value="ECO:0007669"/>
    <property type="project" value="UniProtKB-KW"/>
</dbReference>
<dbReference type="RefSeq" id="WP_160609621.1">
    <property type="nucleotide sequence ID" value="NZ_WTZA01000001.1"/>
</dbReference>
<dbReference type="SUPFAM" id="SSF51316">
    <property type="entry name" value="Mss4-like"/>
    <property type="match status" value="1"/>
</dbReference>
<evidence type="ECO:0000256" key="3">
    <source>
        <dbReference type="ARBA" id="ARBA00022833"/>
    </source>
</evidence>
<dbReference type="OrthoDB" id="9805575at2"/>
<dbReference type="PROSITE" id="PS51891">
    <property type="entry name" value="CENP_V_GFA"/>
    <property type="match status" value="1"/>
</dbReference>
<keyword evidence="4" id="KW-0456">Lyase</keyword>
<evidence type="ECO:0000313" key="7">
    <source>
        <dbReference type="Proteomes" id="UP000439522"/>
    </source>
</evidence>
<proteinExistence type="inferred from homology"/>
<evidence type="ECO:0000256" key="2">
    <source>
        <dbReference type="ARBA" id="ARBA00022723"/>
    </source>
</evidence>
<accession>A0A6I4T9F5</accession>
<evidence type="ECO:0000256" key="4">
    <source>
        <dbReference type="ARBA" id="ARBA00023239"/>
    </source>
</evidence>
<dbReference type="Proteomes" id="UP000439522">
    <property type="component" value="Unassembled WGS sequence"/>
</dbReference>
<dbReference type="GO" id="GO:0016846">
    <property type="term" value="F:carbon-sulfur lyase activity"/>
    <property type="evidence" value="ECO:0007669"/>
    <property type="project" value="InterPro"/>
</dbReference>
<name>A0A6I4T9F5_9SPHN</name>
<organism evidence="6 7">
    <name type="scientific">Tsuneonella aeria</name>
    <dbReference type="NCBI Taxonomy" id="1837929"/>
    <lineage>
        <taxon>Bacteria</taxon>
        <taxon>Pseudomonadati</taxon>
        <taxon>Pseudomonadota</taxon>
        <taxon>Alphaproteobacteria</taxon>
        <taxon>Sphingomonadales</taxon>
        <taxon>Erythrobacteraceae</taxon>
        <taxon>Tsuneonella</taxon>
    </lineage>
</organism>
<sequence>MLAGSCCCGTVRFEVSQSPTMMGTCHCTRCRKVGASTFVFVDRAAFELVAGQPALATYQPEDGYKYARDFCSRCGTALGEISGDGDSFPIPANCFDDPLDLAVKFHEFVAEKPGWLPICDDARQFAGHPHKD</sequence>
<comment type="caution">
    <text evidence="6">The sequence shown here is derived from an EMBL/GenBank/DDBJ whole genome shotgun (WGS) entry which is preliminary data.</text>
</comment>